<dbReference type="Gene3D" id="1.10.30.50">
    <property type="match status" value="1"/>
</dbReference>
<dbReference type="Pfam" id="PF01844">
    <property type="entry name" value="HNH"/>
    <property type="match status" value="1"/>
</dbReference>
<comment type="caution">
    <text evidence="2">The sequence shown here is derived from an EMBL/GenBank/DDBJ whole genome shotgun (WGS) entry which is preliminary data.</text>
</comment>
<dbReference type="GO" id="GO:0004519">
    <property type="term" value="F:endonuclease activity"/>
    <property type="evidence" value="ECO:0007669"/>
    <property type="project" value="UniProtKB-KW"/>
</dbReference>
<reference evidence="3" key="1">
    <citation type="journal article" date="2019" name="Int. J. Syst. Evol. Microbiol.">
        <title>The Global Catalogue of Microorganisms (GCM) 10K type strain sequencing project: providing services to taxonomists for standard genome sequencing and annotation.</title>
        <authorList>
            <consortium name="The Broad Institute Genomics Platform"/>
            <consortium name="The Broad Institute Genome Sequencing Center for Infectious Disease"/>
            <person name="Wu L."/>
            <person name="Ma J."/>
        </authorList>
    </citation>
    <scope>NUCLEOTIDE SEQUENCE [LARGE SCALE GENOMIC DNA]</scope>
    <source>
        <strain evidence="3">CGMCC 4.1415</strain>
    </source>
</reference>
<dbReference type="EMBL" id="JBHSLL010000026">
    <property type="protein sequence ID" value="MFC5386305.1"/>
    <property type="molecule type" value="Genomic_DNA"/>
</dbReference>
<dbReference type="Proteomes" id="UP001596016">
    <property type="component" value="Unassembled WGS sequence"/>
</dbReference>
<keyword evidence="2" id="KW-0540">Nuclease</keyword>
<sequence length="75" mass="8625">MAETARQVLLLQAPMERNHQSTSRRRVTIEHLRRKCEGGTNHLDNLALACHTCNVRRGNRDWLTYASIKQGEVLV</sequence>
<proteinExistence type="predicted"/>
<accession>A0ABW0GXR3</accession>
<keyword evidence="2" id="KW-0378">Hydrolase</keyword>
<keyword evidence="3" id="KW-1185">Reference proteome</keyword>
<feature type="domain" description="HNH nuclease" evidence="1">
    <location>
        <begin position="4"/>
        <end position="55"/>
    </location>
</feature>
<evidence type="ECO:0000313" key="3">
    <source>
        <dbReference type="Proteomes" id="UP001596016"/>
    </source>
</evidence>
<organism evidence="2 3">
    <name type="scientific">Aquamicrobium segne</name>
    <dbReference type="NCBI Taxonomy" id="469547"/>
    <lineage>
        <taxon>Bacteria</taxon>
        <taxon>Pseudomonadati</taxon>
        <taxon>Pseudomonadota</taxon>
        <taxon>Alphaproteobacteria</taxon>
        <taxon>Hyphomicrobiales</taxon>
        <taxon>Phyllobacteriaceae</taxon>
        <taxon>Aquamicrobium</taxon>
    </lineage>
</organism>
<evidence type="ECO:0000259" key="1">
    <source>
        <dbReference type="SMART" id="SM00507"/>
    </source>
</evidence>
<protein>
    <submittedName>
        <fullName evidence="2">HNH endonuclease</fullName>
    </submittedName>
</protein>
<keyword evidence="2" id="KW-0255">Endonuclease</keyword>
<dbReference type="CDD" id="cd00085">
    <property type="entry name" value="HNHc"/>
    <property type="match status" value="1"/>
</dbReference>
<name>A0ABW0GXR3_9HYPH</name>
<dbReference type="InterPro" id="IPR003615">
    <property type="entry name" value="HNH_nuc"/>
</dbReference>
<dbReference type="RefSeq" id="WP_378229229.1">
    <property type="nucleotide sequence ID" value="NZ_JBHSLL010000026.1"/>
</dbReference>
<dbReference type="SMART" id="SM00507">
    <property type="entry name" value="HNHc"/>
    <property type="match status" value="1"/>
</dbReference>
<gene>
    <name evidence="2" type="ORF">ACFPLB_10040</name>
</gene>
<evidence type="ECO:0000313" key="2">
    <source>
        <dbReference type="EMBL" id="MFC5386305.1"/>
    </source>
</evidence>
<dbReference type="InterPro" id="IPR002711">
    <property type="entry name" value="HNH"/>
</dbReference>